<dbReference type="Proteomes" id="UP001642484">
    <property type="component" value="Unassembled WGS sequence"/>
</dbReference>
<feature type="transmembrane region" description="Helical" evidence="4">
    <location>
        <begin position="21"/>
        <end position="43"/>
    </location>
</feature>
<gene>
    <name evidence="6" type="ORF">CCMP2556_LOCUS21883</name>
</gene>
<evidence type="ECO:0000256" key="1">
    <source>
        <dbReference type="ARBA" id="ARBA00009005"/>
    </source>
</evidence>
<feature type="compositionally biased region" description="Low complexity" evidence="3">
    <location>
        <begin position="1386"/>
        <end position="1403"/>
    </location>
</feature>
<organism evidence="6 7">
    <name type="scientific">Durusdinium trenchii</name>
    <dbReference type="NCBI Taxonomy" id="1381693"/>
    <lineage>
        <taxon>Eukaryota</taxon>
        <taxon>Sar</taxon>
        <taxon>Alveolata</taxon>
        <taxon>Dinophyceae</taxon>
        <taxon>Suessiales</taxon>
        <taxon>Symbiodiniaceae</taxon>
        <taxon>Durusdinium</taxon>
    </lineage>
</organism>
<dbReference type="InterPro" id="IPR050452">
    <property type="entry name" value="Metacaspase"/>
</dbReference>
<feature type="transmembrane region" description="Helical" evidence="4">
    <location>
        <begin position="385"/>
        <end position="407"/>
    </location>
</feature>
<feature type="coiled-coil region" evidence="2">
    <location>
        <begin position="809"/>
        <end position="850"/>
    </location>
</feature>
<feature type="domain" description="Peptidase C14 caspase" evidence="5">
    <location>
        <begin position="1146"/>
        <end position="1292"/>
    </location>
</feature>
<feature type="transmembrane region" description="Helical" evidence="4">
    <location>
        <begin position="344"/>
        <end position="364"/>
    </location>
</feature>
<protein>
    <recommendedName>
        <fullName evidence="5">Peptidase C14 caspase domain-containing protein</fullName>
    </recommendedName>
</protein>
<dbReference type="PANTHER" id="PTHR48104:SF30">
    <property type="entry name" value="METACASPASE-1"/>
    <property type="match status" value="1"/>
</dbReference>
<accession>A0ABP0LNC4</accession>
<dbReference type="InterPro" id="IPR011600">
    <property type="entry name" value="Pept_C14_caspase"/>
</dbReference>
<keyword evidence="4" id="KW-1133">Transmembrane helix</keyword>
<evidence type="ECO:0000313" key="6">
    <source>
        <dbReference type="EMBL" id="CAK9040660.1"/>
    </source>
</evidence>
<dbReference type="PANTHER" id="PTHR48104">
    <property type="entry name" value="METACASPASE-4"/>
    <property type="match status" value="1"/>
</dbReference>
<dbReference type="Pfam" id="PF00656">
    <property type="entry name" value="Peptidase_C14"/>
    <property type="match status" value="1"/>
</dbReference>
<comment type="similarity">
    <text evidence="1">Belongs to the peptidase C14B family.</text>
</comment>
<evidence type="ECO:0000259" key="5">
    <source>
        <dbReference type="Pfam" id="PF00656"/>
    </source>
</evidence>
<dbReference type="SUPFAM" id="SSF52129">
    <property type="entry name" value="Caspase-like"/>
    <property type="match status" value="1"/>
</dbReference>
<name>A0ABP0LNC4_9DINO</name>
<dbReference type="EMBL" id="CAXAMN010013370">
    <property type="protein sequence ID" value="CAK9040660.1"/>
    <property type="molecule type" value="Genomic_DNA"/>
</dbReference>
<feature type="transmembrane region" description="Helical" evidence="4">
    <location>
        <begin position="304"/>
        <end position="324"/>
    </location>
</feature>
<proteinExistence type="inferred from homology"/>
<evidence type="ECO:0000256" key="2">
    <source>
        <dbReference type="SAM" id="Coils"/>
    </source>
</evidence>
<dbReference type="InterPro" id="IPR029030">
    <property type="entry name" value="Caspase-like_dom_sf"/>
</dbReference>
<keyword evidence="2" id="KW-0175">Coiled coil</keyword>
<feature type="transmembrane region" description="Helical" evidence="4">
    <location>
        <begin position="502"/>
        <end position="520"/>
    </location>
</feature>
<keyword evidence="7" id="KW-1185">Reference proteome</keyword>
<sequence length="1523" mass="167909">MQCRASQGANTVPVAGPGSVLFFRYQLFIIVWALVIAGLWVAFVSSTDGSLYALGTENPQSPRELCAVIHRGYEQQRSLMSTKAYFLATAYVTSFVLCVGFGILQQRAFHRLNLHATHADFVAYVDGLPPISGSENLEEILKTELQTALSQDVVGVSVGWDFAQHSDRILEILAEDVMALEPASKADGADEGAAGPQSSARWKWFQGMDKLMLTQVLGIDLTEHSKIPAAPEALSAESISKSLVASPAALVVFKTESGRDAAVNSKKKISFRGSTLQAQALESEPMGICWQNLAIPRKKKRERIWAAIKMILLASFAWSVLIYMPFAQYTSSFSYSNGDKPSVAVTMSLTIIVVLGNLVMYTTCAEAAGRVGFMLRDSQEGTYMVLYTFSILVNILLDAALTGSIAYRTAVAQRARTYGGTLIADLTRAQAIFESFEIQRQLGLAVFKYCWPAMFLIPFVGEAVGANCFTLHLARLVVLSFSHIKGFRAQQALKILVPMDSGRYADVLINITAAVLIFFLPGGYTLPLFIALALSRVFIIRFDHYRVLRCVPSFCFCSSVVDDYGQMLLILPCALTLAAFVLKANCTVSSSFCVQDTSLGLSMLLAFTLHVAVHCKSGLIRVPQAFARFRSVDRREINVFLRRSAQGGQGKVFPFCSWLVDGGCRQEARQRIEHMQQALEAASTKRSSQMEAVTSRLHRVTSMEQELIAAKQELQGAVAAANKLRVSVARTTAENVNKEEALLQRFVQMKSELEEHQELSKQQEQKQKVLFDKLNETQQQRPKTRVQAEHAKAKGAELRKIAAELRASLDAAKEAADAEALRASEMEKNLEQQRKDLQELAEEAARQEVIAAAMKTALSEQRAMHQDCVKAQKGQSTSTKEQELQVEEQVRELLAKRAELAIKQEAVAAACSVEKERLTELRNEFEEVRTATSKKIEDASKESTEAEKNVQALHQEQRSLQEEYRVVMDDMKSQVSKGNDHYSKLQELEEDIRTFDDESELLTLGLHDAEHRKTFLLQEHELLRKTSGNFHPNLLQQWAKEVLGLRVAAQVKSYEDELEHWKQAASEGQPEAPPNGSSHQKAAKELLRQKAVALEEQLAAKEKQLKEFEKQTQHEEVPGNIRSVPSALHGSLFLGPTLSKMEAVQRRALVIGCNYCSSFAPLQGCANDAWNIQCLLRQSLQYPESQVRSLIDFSDSTASPPKRRPTRENIIAELQWLTQSAKPGDNVLFYFSGYGAQQPESQTDGLYEGHLVPMDFADNFPEDIVHELRHCNTSADSRLSPDSAQRAVQAGGYRLVPMSLITSALHSLPPTCKVTILLDCCQSSVVPLLRHSEARSLGPGPGPPLFKRLAPNVQEIPADAVSSAKIRLLNLPPLPGGHGLARQMVSPSSSPSSRSSTHASPHHMSSPVSEAQPSPLEATQRHGNVARGGPSCKCYSFATCQNDQVCCELPIEGCVQGAGTWAFVKAVAACHFSVSLAQHSKATDSILQNLRRKYRWIQQTPVIQLSASANVEEGPATCSASVL</sequence>
<feature type="coiled-coil region" evidence="2">
    <location>
        <begin position="929"/>
        <end position="963"/>
    </location>
</feature>
<feature type="coiled-coil region" evidence="2">
    <location>
        <begin position="1084"/>
        <end position="1111"/>
    </location>
</feature>
<reference evidence="6 7" key="1">
    <citation type="submission" date="2024-02" db="EMBL/GenBank/DDBJ databases">
        <authorList>
            <person name="Chen Y."/>
            <person name="Shah S."/>
            <person name="Dougan E. K."/>
            <person name="Thang M."/>
            <person name="Chan C."/>
        </authorList>
    </citation>
    <scope>NUCLEOTIDE SEQUENCE [LARGE SCALE GENOMIC DNA]</scope>
</reference>
<evidence type="ECO:0000256" key="4">
    <source>
        <dbReference type="SAM" id="Phobius"/>
    </source>
</evidence>
<keyword evidence="4" id="KW-0812">Transmembrane</keyword>
<dbReference type="Gene3D" id="3.40.50.1460">
    <property type="match status" value="1"/>
</dbReference>
<feature type="transmembrane region" description="Helical" evidence="4">
    <location>
        <begin position="84"/>
        <end position="104"/>
    </location>
</feature>
<feature type="region of interest" description="Disordered" evidence="3">
    <location>
        <begin position="1059"/>
        <end position="1082"/>
    </location>
</feature>
<evidence type="ECO:0000256" key="3">
    <source>
        <dbReference type="SAM" id="MobiDB-lite"/>
    </source>
</evidence>
<feature type="coiled-coil region" evidence="2">
    <location>
        <begin position="665"/>
        <end position="766"/>
    </location>
</feature>
<feature type="region of interest" description="Disordered" evidence="3">
    <location>
        <begin position="1379"/>
        <end position="1423"/>
    </location>
</feature>
<keyword evidence="4" id="KW-0472">Membrane</keyword>
<comment type="caution">
    <text evidence="6">The sequence shown here is derived from an EMBL/GenBank/DDBJ whole genome shotgun (WGS) entry which is preliminary data.</text>
</comment>
<feature type="transmembrane region" description="Helical" evidence="4">
    <location>
        <begin position="455"/>
        <end position="481"/>
    </location>
</feature>
<evidence type="ECO:0000313" key="7">
    <source>
        <dbReference type="Proteomes" id="UP001642484"/>
    </source>
</evidence>